<dbReference type="PROSITE" id="PS51671">
    <property type="entry name" value="ACT"/>
    <property type="match status" value="1"/>
</dbReference>
<dbReference type="PANTHER" id="PTHR11473">
    <property type="entry name" value="AROMATIC AMINO ACID HYDROXYLASE"/>
    <property type="match status" value="1"/>
</dbReference>
<comment type="subunit">
    <text evidence="3">Interacts with DNAJC12.</text>
</comment>
<name>A0A8S2RAE7_9BILA</name>
<evidence type="ECO:0000313" key="7">
    <source>
        <dbReference type="EMBL" id="CAF4157517.1"/>
    </source>
</evidence>
<protein>
    <recommendedName>
        <fullName evidence="1">Tryptophan 5-hydroxylase 2</fullName>
    </recommendedName>
    <alternativeName>
        <fullName evidence="2">Tryptophan 5-monooxygenase 2</fullName>
    </alternativeName>
</protein>
<proteinExistence type="predicted"/>
<dbReference type="InterPro" id="IPR045865">
    <property type="entry name" value="ACT-like_dom_sf"/>
</dbReference>
<dbReference type="Pfam" id="PF01842">
    <property type="entry name" value="ACT"/>
    <property type="match status" value="1"/>
</dbReference>
<dbReference type="Proteomes" id="UP000677228">
    <property type="component" value="Unassembled WGS sequence"/>
</dbReference>
<gene>
    <name evidence="6" type="ORF">OVA965_LOCUS30599</name>
    <name evidence="7" type="ORF">TMI583_LOCUS31402</name>
</gene>
<dbReference type="Proteomes" id="UP000682733">
    <property type="component" value="Unassembled WGS sequence"/>
</dbReference>
<accession>A0A8S2RAE7</accession>
<dbReference type="GO" id="GO:0004510">
    <property type="term" value="F:tryptophan 5-monooxygenase activity"/>
    <property type="evidence" value="ECO:0007669"/>
    <property type="project" value="TreeGrafter"/>
</dbReference>
<dbReference type="InterPro" id="IPR002912">
    <property type="entry name" value="ACT_dom"/>
</dbReference>
<dbReference type="GO" id="GO:0043005">
    <property type="term" value="C:neuron projection"/>
    <property type="evidence" value="ECO:0007669"/>
    <property type="project" value="TreeGrafter"/>
</dbReference>
<dbReference type="CDD" id="cd04904">
    <property type="entry name" value="ACT_AAAH"/>
    <property type="match status" value="1"/>
</dbReference>
<evidence type="ECO:0000313" key="6">
    <source>
        <dbReference type="EMBL" id="CAF1346636.1"/>
    </source>
</evidence>
<evidence type="ECO:0000256" key="1">
    <source>
        <dbReference type="ARBA" id="ARBA00040889"/>
    </source>
</evidence>
<feature type="non-terminal residue" evidence="7">
    <location>
        <position position="1"/>
    </location>
</feature>
<evidence type="ECO:0000256" key="4">
    <source>
        <dbReference type="SAM" id="MobiDB-lite"/>
    </source>
</evidence>
<dbReference type="EMBL" id="CAJNOK010022344">
    <property type="protein sequence ID" value="CAF1346636.1"/>
    <property type="molecule type" value="Genomic_DNA"/>
</dbReference>
<evidence type="ECO:0000256" key="3">
    <source>
        <dbReference type="ARBA" id="ARBA00062416"/>
    </source>
</evidence>
<dbReference type="GO" id="GO:0009072">
    <property type="term" value="P:aromatic amino acid metabolic process"/>
    <property type="evidence" value="ECO:0007669"/>
    <property type="project" value="InterPro"/>
</dbReference>
<reference evidence="7" key="1">
    <citation type="submission" date="2021-02" db="EMBL/GenBank/DDBJ databases">
        <authorList>
            <person name="Nowell W R."/>
        </authorList>
    </citation>
    <scope>NUCLEOTIDE SEQUENCE</scope>
</reference>
<dbReference type="Gene3D" id="3.30.70.260">
    <property type="match status" value="1"/>
</dbReference>
<comment type="caution">
    <text evidence="7">The sequence shown here is derived from an EMBL/GenBank/DDBJ whole genome shotgun (WGS) entry which is preliminary data.</text>
</comment>
<evidence type="ECO:0000256" key="2">
    <source>
        <dbReference type="ARBA" id="ARBA00042662"/>
    </source>
</evidence>
<dbReference type="SUPFAM" id="SSF55021">
    <property type="entry name" value="ACT-like"/>
    <property type="match status" value="1"/>
</dbReference>
<evidence type="ECO:0000313" key="8">
    <source>
        <dbReference type="Proteomes" id="UP000682733"/>
    </source>
</evidence>
<feature type="domain" description="ACT" evidence="5">
    <location>
        <begin position="39"/>
        <end position="115"/>
    </location>
</feature>
<feature type="region of interest" description="Disordered" evidence="4">
    <location>
        <begin position="138"/>
        <end position="162"/>
    </location>
</feature>
<sequence length="162" mass="18630">HRLSTLREDMDDQEVVETINDETTPEKLHQLVQQGRTTSFIFSLKNRLGGLARALKVFQEHGINVVHIESRLSRRNNSEYEIYVDLEADRQRVKKMMLQLQRQVSCVRLDNVLSSSNSMDYAGDANDVENDVFTEGHENNIDQVPQSPFLDANGEPIQRKSM</sequence>
<evidence type="ECO:0000259" key="5">
    <source>
        <dbReference type="PROSITE" id="PS51671"/>
    </source>
</evidence>
<dbReference type="InterPro" id="IPR001273">
    <property type="entry name" value="ArAA_hydroxylase"/>
</dbReference>
<dbReference type="EMBL" id="CAJOBA010043976">
    <property type="protein sequence ID" value="CAF4157517.1"/>
    <property type="molecule type" value="Genomic_DNA"/>
</dbReference>
<dbReference type="PANTHER" id="PTHR11473:SF16">
    <property type="entry name" value="TRYPTOPHAN 5-HYDROXYLASE 2"/>
    <property type="match status" value="1"/>
</dbReference>
<organism evidence="7 8">
    <name type="scientific">Didymodactylos carnosus</name>
    <dbReference type="NCBI Taxonomy" id="1234261"/>
    <lineage>
        <taxon>Eukaryota</taxon>
        <taxon>Metazoa</taxon>
        <taxon>Spiralia</taxon>
        <taxon>Gnathifera</taxon>
        <taxon>Rotifera</taxon>
        <taxon>Eurotatoria</taxon>
        <taxon>Bdelloidea</taxon>
        <taxon>Philodinida</taxon>
        <taxon>Philodinidae</taxon>
        <taxon>Didymodactylos</taxon>
    </lineage>
</organism>
<dbReference type="AlphaFoldDB" id="A0A8S2RAE7"/>
<dbReference type="GO" id="GO:0005506">
    <property type="term" value="F:iron ion binding"/>
    <property type="evidence" value="ECO:0007669"/>
    <property type="project" value="InterPro"/>
</dbReference>